<dbReference type="InterPro" id="IPR042616">
    <property type="entry name" value="PROSER1"/>
</dbReference>
<accession>A0A6M3Z5Q4</accession>
<feature type="region of interest" description="Disordered" evidence="1">
    <location>
        <begin position="248"/>
        <end position="268"/>
    </location>
</feature>
<name>A0A6M3Z5Q4_9BILA</name>
<dbReference type="AlphaFoldDB" id="A0A6M3Z5Q4"/>
<sequence length="268" mass="29610">MAQYPMDEREFEHLLARIRQETSHASNKLEILYTSSGSFSALQAARILESIAISQHKVMACQMMEPRLCPMTCDESRMILACVNIHNDKVTVLNSLKRVLCDCHTPLGKEYVMSSYPYESDKYRALRILQTVEPDMNAKTAAGGHQGYAPLGGLYTQSRPLEALLYGSITRQQNSSAGHGPIAVPPAADPGIKPAKYASHPSYAYPRDKTYMETKDYPGPNVLLEDEPGYVNRSYPTGAPPFGYHQGNKASFGYPNNEPTPVKLPGGH</sequence>
<evidence type="ECO:0000313" key="2">
    <source>
        <dbReference type="EMBL" id="QJP04094.1"/>
    </source>
</evidence>
<proteinExistence type="evidence at transcript level"/>
<reference evidence="2" key="1">
    <citation type="submission" date="2020-02" db="EMBL/GenBank/DDBJ databases">
        <title>Ancient lineage-specific genes and the evolution of ciliary bands in spiralians.</title>
        <authorList>
            <person name="Wu L."/>
            <person name="Hiebert L.S."/>
            <person name="Klann M."/>
            <person name="Passamaneck Y."/>
            <person name="Bastin B.R."/>
            <person name="Schneider S.Q."/>
            <person name="Martindale M.Q."/>
            <person name="Seaver E.C."/>
            <person name="Maslakova S.A."/>
            <person name="Lambert J.D."/>
        </authorList>
    </citation>
    <scope>NUCLEOTIDE SEQUENCE</scope>
</reference>
<dbReference type="EMBL" id="MT127432">
    <property type="protein sequence ID" value="QJP04094.1"/>
    <property type="molecule type" value="mRNA"/>
</dbReference>
<organism evidence="2">
    <name type="scientific">Maculaura alaskensis</name>
    <dbReference type="NCBI Taxonomy" id="187798"/>
    <lineage>
        <taxon>Eukaryota</taxon>
        <taxon>Metazoa</taxon>
        <taxon>Spiralia</taxon>
        <taxon>Lophotrochozoa</taxon>
        <taxon>Nemertea</taxon>
        <taxon>Pilidiophora</taxon>
        <taxon>Heteronemertea</taxon>
        <taxon>Lineidae</taxon>
        <taxon>Maculaura</taxon>
    </lineage>
</organism>
<dbReference type="PANTHER" id="PTHR14880">
    <property type="entry name" value="PROLINE AND SERINE-RICH PROTEIN 1"/>
    <property type="match status" value="1"/>
</dbReference>
<protein>
    <submittedName>
        <fullName evidence="2">Lophotrochin</fullName>
    </submittedName>
</protein>
<evidence type="ECO:0000256" key="1">
    <source>
        <dbReference type="SAM" id="MobiDB-lite"/>
    </source>
</evidence>
<dbReference type="PANTHER" id="PTHR14880:SF2">
    <property type="entry name" value="PROLINE AND SERINE-RICH PROTEIN 1"/>
    <property type="match status" value="1"/>
</dbReference>